<keyword evidence="2" id="KW-1185">Reference proteome</keyword>
<dbReference type="STRING" id="100816.A0A175VPV2"/>
<dbReference type="Proteomes" id="UP000078237">
    <property type="component" value="Unassembled WGS sequence"/>
</dbReference>
<dbReference type="OrthoDB" id="2142040at2759"/>
<dbReference type="EMBL" id="LCTW02000518">
    <property type="protein sequence ID" value="KXX73191.1"/>
    <property type="molecule type" value="Genomic_DNA"/>
</dbReference>
<gene>
    <name evidence="1" type="ORF">MMYC01_210290</name>
</gene>
<reference evidence="1 2" key="1">
    <citation type="journal article" date="2016" name="Genome Announc.">
        <title>Genome Sequence of Madurella mycetomatis mm55, Isolated from a Human Mycetoma Case in Sudan.</title>
        <authorList>
            <person name="Smit S."/>
            <person name="Derks M.F."/>
            <person name="Bervoets S."/>
            <person name="Fahal A."/>
            <person name="van Leeuwen W."/>
            <person name="van Belkum A."/>
            <person name="van de Sande W.W."/>
        </authorList>
    </citation>
    <scope>NUCLEOTIDE SEQUENCE [LARGE SCALE GENOMIC DNA]</scope>
    <source>
        <strain evidence="2">mm55</strain>
    </source>
</reference>
<evidence type="ECO:0000313" key="1">
    <source>
        <dbReference type="EMBL" id="KXX73191.1"/>
    </source>
</evidence>
<organism evidence="1 2">
    <name type="scientific">Madurella mycetomatis</name>
    <dbReference type="NCBI Taxonomy" id="100816"/>
    <lineage>
        <taxon>Eukaryota</taxon>
        <taxon>Fungi</taxon>
        <taxon>Dikarya</taxon>
        <taxon>Ascomycota</taxon>
        <taxon>Pezizomycotina</taxon>
        <taxon>Sordariomycetes</taxon>
        <taxon>Sordariomycetidae</taxon>
        <taxon>Sordariales</taxon>
        <taxon>Sordariales incertae sedis</taxon>
        <taxon>Madurella</taxon>
    </lineage>
</organism>
<comment type="caution">
    <text evidence="1">The sequence shown here is derived from an EMBL/GenBank/DDBJ whole genome shotgun (WGS) entry which is preliminary data.</text>
</comment>
<protein>
    <submittedName>
        <fullName evidence="1">Uncharacterized protein</fullName>
    </submittedName>
</protein>
<dbReference type="VEuPathDB" id="FungiDB:MMYC01_210290"/>
<name>A0A175VPV2_9PEZI</name>
<sequence>MAEKLVDLANDPTTDLGSPEVLPKTIKVMMHQQVIYCDDSASIVNAKGRREQRWLNQERLALCIARTTARTLPNEDVAIRFINRS</sequence>
<proteinExistence type="predicted"/>
<accession>A0A175VPV2</accession>
<evidence type="ECO:0000313" key="2">
    <source>
        <dbReference type="Proteomes" id="UP000078237"/>
    </source>
</evidence>
<dbReference type="AlphaFoldDB" id="A0A175VPV2"/>